<accession>A0A5A7R7A0</accession>
<evidence type="ECO:0000313" key="6">
    <source>
        <dbReference type="EMBL" id="GER52234.1"/>
    </source>
</evidence>
<dbReference type="SUPFAM" id="SSF82199">
    <property type="entry name" value="SET domain"/>
    <property type="match status" value="1"/>
</dbReference>
<evidence type="ECO:0000256" key="2">
    <source>
        <dbReference type="ARBA" id="ARBA00022454"/>
    </source>
</evidence>
<sequence length="814" mass="91387">MPPKQNYTKAYKAMKGMGYSQSIVRPIVKQLLTLYEDNWTLIEDDNYKVLIEAILDSEDNKAHGTKSRKPNRRSEDEAEKEEPLVKRPRLNSLQKSKSSSAPINTFTTSCSVEVKNETHGKQKLAEVTPEKHQYEDNELSGSQVRKCYERKRKNSVEQETSSELNYDEEIDRYCSMVPNEDMEYFGEESDLRPDFTWMGDNETVADDLLSFEVPLAVLPPDPPILLLQQSSYENCSNAEESCSKYPEVIDLDPEDTCTDLDMLPKDSCSLEKSSKLEQIHSESVIYKHPDPEKIEQDGQDCLKLDLATSSKGDSKISISINASVGPEFCVPNLEEVLKQVEDRCIKAYKIPQGSFSLLGLMEEVCQHFLATGTTSANPEKLGLENEIPALGVSEETDLEICSDEDTNQLQLSLISEPTISNDPFMVKNIFEVSSQIPRFFGSETYFNMDASGGPVMTDGETKERNPRAACSSHALVVFQKKGCDSYVRDITKGHEPCEIALINGINEVKCPKFKYIPKSAAYKSACIPFALARVSGNDCCSECLEDCLSLEVPCACAGKTRHEFAYTKEGLVKEVFLDDFLSKSQSLSKNGIFFCQDCPLQRSTLGENSSGKCVGHMSRAFIKECWYKCGCSLTCGNRVVQRGITAKLHDVFMTPEGKGWGLRALEDLPKGAFICEYVGEVVTIKELLERNEKNSNANNHTFSVLLDADWSSKRVLKENEALCLDATFYGNIARFINHRCFDANMVGIPVEMESPDHHYYHLAFFATREINALEELTWDYGVEFDDCHLGKAFECLCGSKFCRDRPSGRNLGTF</sequence>
<dbReference type="PANTHER" id="PTHR46450">
    <property type="entry name" value="INACTIVE HISTONE-LYSINE N-METHYLTRANSFERASE SUVR1-RELATED"/>
    <property type="match status" value="1"/>
</dbReference>
<evidence type="ECO:0000259" key="4">
    <source>
        <dbReference type="PROSITE" id="PS50280"/>
    </source>
</evidence>
<dbReference type="InterPro" id="IPR007728">
    <property type="entry name" value="Pre-SET_dom"/>
</dbReference>
<dbReference type="EMBL" id="BKCP01010181">
    <property type="protein sequence ID" value="GER52234.1"/>
    <property type="molecule type" value="Genomic_DNA"/>
</dbReference>
<organism evidence="6 7">
    <name type="scientific">Striga asiatica</name>
    <name type="common">Asiatic witchweed</name>
    <name type="synonym">Buchnera asiatica</name>
    <dbReference type="NCBI Taxonomy" id="4170"/>
    <lineage>
        <taxon>Eukaryota</taxon>
        <taxon>Viridiplantae</taxon>
        <taxon>Streptophyta</taxon>
        <taxon>Embryophyta</taxon>
        <taxon>Tracheophyta</taxon>
        <taxon>Spermatophyta</taxon>
        <taxon>Magnoliopsida</taxon>
        <taxon>eudicotyledons</taxon>
        <taxon>Gunneridae</taxon>
        <taxon>Pentapetalae</taxon>
        <taxon>asterids</taxon>
        <taxon>lamiids</taxon>
        <taxon>Lamiales</taxon>
        <taxon>Orobanchaceae</taxon>
        <taxon>Buchnereae</taxon>
        <taxon>Striga</taxon>
    </lineage>
</organism>
<dbReference type="GO" id="GO:0032259">
    <property type="term" value="P:methylation"/>
    <property type="evidence" value="ECO:0007669"/>
    <property type="project" value="UniProtKB-KW"/>
</dbReference>
<dbReference type="SMART" id="SM00468">
    <property type="entry name" value="PreSET"/>
    <property type="match status" value="1"/>
</dbReference>
<keyword evidence="6" id="KW-0489">Methyltransferase</keyword>
<dbReference type="Pfam" id="PF10440">
    <property type="entry name" value="WIYLD"/>
    <property type="match status" value="1"/>
</dbReference>
<dbReference type="GO" id="GO:0042054">
    <property type="term" value="F:histone methyltransferase activity"/>
    <property type="evidence" value="ECO:0007669"/>
    <property type="project" value="InterPro"/>
</dbReference>
<dbReference type="InterPro" id="IPR046341">
    <property type="entry name" value="SET_dom_sf"/>
</dbReference>
<evidence type="ECO:0000313" key="7">
    <source>
        <dbReference type="Proteomes" id="UP000325081"/>
    </source>
</evidence>
<dbReference type="Pfam" id="PF00856">
    <property type="entry name" value="SET"/>
    <property type="match status" value="1"/>
</dbReference>
<reference evidence="7" key="1">
    <citation type="journal article" date="2019" name="Curr. Biol.">
        <title>Genome Sequence of Striga asiatica Provides Insight into the Evolution of Plant Parasitism.</title>
        <authorList>
            <person name="Yoshida S."/>
            <person name="Kim S."/>
            <person name="Wafula E.K."/>
            <person name="Tanskanen J."/>
            <person name="Kim Y.M."/>
            <person name="Honaas L."/>
            <person name="Yang Z."/>
            <person name="Spallek T."/>
            <person name="Conn C.E."/>
            <person name="Ichihashi Y."/>
            <person name="Cheong K."/>
            <person name="Cui S."/>
            <person name="Der J.P."/>
            <person name="Gundlach H."/>
            <person name="Jiao Y."/>
            <person name="Hori C."/>
            <person name="Ishida J.K."/>
            <person name="Kasahara H."/>
            <person name="Kiba T."/>
            <person name="Kim M.S."/>
            <person name="Koo N."/>
            <person name="Laohavisit A."/>
            <person name="Lee Y.H."/>
            <person name="Lumba S."/>
            <person name="McCourt P."/>
            <person name="Mortimer J.C."/>
            <person name="Mutuku J.M."/>
            <person name="Nomura T."/>
            <person name="Sasaki-Sekimoto Y."/>
            <person name="Seto Y."/>
            <person name="Wang Y."/>
            <person name="Wakatake T."/>
            <person name="Sakakibara H."/>
            <person name="Demura T."/>
            <person name="Yamaguchi S."/>
            <person name="Yoneyama K."/>
            <person name="Manabe R.I."/>
            <person name="Nelson D.C."/>
            <person name="Schulman A.H."/>
            <person name="Timko M.P."/>
            <person name="dePamphilis C.W."/>
            <person name="Choi D."/>
            <person name="Shirasu K."/>
        </authorList>
    </citation>
    <scope>NUCLEOTIDE SEQUENCE [LARGE SCALE GENOMIC DNA]</scope>
    <source>
        <strain evidence="7">cv. UVA1</strain>
    </source>
</reference>
<dbReference type="PROSITE" id="PS51580">
    <property type="entry name" value="SAM_MT43_3"/>
    <property type="match status" value="1"/>
</dbReference>
<dbReference type="Pfam" id="PF05033">
    <property type="entry name" value="Pre-SET"/>
    <property type="match status" value="1"/>
</dbReference>
<keyword evidence="2" id="KW-0158">Chromosome</keyword>
<comment type="caution">
    <text evidence="6">The sequence shown here is derived from an EMBL/GenBank/DDBJ whole genome shotgun (WGS) entry which is preliminary data.</text>
</comment>
<dbReference type="PANTHER" id="PTHR46450:SF24">
    <property type="entry name" value="HISTONE-LYSINE N-METHYLTRANSFERASE SUVR4"/>
    <property type="match status" value="1"/>
</dbReference>
<dbReference type="InterPro" id="IPR001214">
    <property type="entry name" value="SET_dom"/>
</dbReference>
<dbReference type="OrthoDB" id="308383at2759"/>
<comment type="subcellular location">
    <subcellularLocation>
        <location evidence="1">Chromosome</location>
    </subcellularLocation>
</comment>
<protein>
    <submittedName>
        <fullName evidence="6">Histone-lysine N-methyltransferase SUVR4</fullName>
    </submittedName>
</protein>
<feature type="domain" description="Pre-SET" evidence="5">
    <location>
        <begin position="535"/>
        <end position="643"/>
    </location>
</feature>
<dbReference type="InterPro" id="IPR043017">
    <property type="entry name" value="WIYLD_dom_sf"/>
</dbReference>
<dbReference type="InterPro" id="IPR025776">
    <property type="entry name" value="SUVR4/1/2"/>
</dbReference>
<keyword evidence="7" id="KW-1185">Reference proteome</keyword>
<evidence type="ECO:0000259" key="5">
    <source>
        <dbReference type="PROSITE" id="PS50867"/>
    </source>
</evidence>
<dbReference type="PROSITE" id="PS50280">
    <property type="entry name" value="SET"/>
    <property type="match status" value="1"/>
</dbReference>
<evidence type="ECO:0000256" key="1">
    <source>
        <dbReference type="ARBA" id="ARBA00004286"/>
    </source>
</evidence>
<dbReference type="CDD" id="cd10538">
    <property type="entry name" value="SET_SETDB-like"/>
    <property type="match status" value="1"/>
</dbReference>
<dbReference type="GO" id="GO:0005634">
    <property type="term" value="C:nucleus"/>
    <property type="evidence" value="ECO:0007669"/>
    <property type="project" value="InterPro"/>
</dbReference>
<gene>
    <name evidence="6" type="ORF">STAS_29667</name>
</gene>
<dbReference type="GO" id="GO:0005694">
    <property type="term" value="C:chromosome"/>
    <property type="evidence" value="ECO:0007669"/>
    <property type="project" value="UniProtKB-SubCell"/>
</dbReference>
<proteinExistence type="predicted"/>
<dbReference type="Proteomes" id="UP000325081">
    <property type="component" value="Unassembled WGS sequence"/>
</dbReference>
<dbReference type="InterPro" id="IPR018848">
    <property type="entry name" value="WIYLD_domain"/>
</dbReference>
<feature type="region of interest" description="Disordered" evidence="3">
    <location>
        <begin position="60"/>
        <end position="104"/>
    </location>
</feature>
<feature type="domain" description="SET" evidence="4">
    <location>
        <begin position="647"/>
        <end position="781"/>
    </location>
</feature>
<keyword evidence="6" id="KW-0808">Transferase</keyword>
<dbReference type="Gene3D" id="1.10.8.850">
    <property type="entry name" value="Histone-lysine N methyltransferase , C-terminal domain-like"/>
    <property type="match status" value="1"/>
</dbReference>
<dbReference type="Gene3D" id="2.170.270.10">
    <property type="entry name" value="SET domain"/>
    <property type="match status" value="1"/>
</dbReference>
<dbReference type="SMART" id="SM00317">
    <property type="entry name" value="SET"/>
    <property type="match status" value="1"/>
</dbReference>
<dbReference type="AlphaFoldDB" id="A0A5A7R7A0"/>
<dbReference type="GO" id="GO:0008270">
    <property type="term" value="F:zinc ion binding"/>
    <property type="evidence" value="ECO:0007669"/>
    <property type="project" value="InterPro"/>
</dbReference>
<name>A0A5A7R7A0_STRAF</name>
<dbReference type="PROSITE" id="PS50867">
    <property type="entry name" value="PRE_SET"/>
    <property type="match status" value="1"/>
</dbReference>
<feature type="compositionally biased region" description="Polar residues" evidence="3">
    <location>
        <begin position="91"/>
        <end position="104"/>
    </location>
</feature>
<evidence type="ECO:0000256" key="3">
    <source>
        <dbReference type="SAM" id="MobiDB-lite"/>
    </source>
</evidence>